<comment type="similarity">
    <text evidence="5">Belongs to the YqgF HJR family.</text>
</comment>
<dbReference type="CDD" id="cd16964">
    <property type="entry name" value="YqgF"/>
    <property type="match status" value="1"/>
</dbReference>
<gene>
    <name evidence="7" type="primary">ruvX</name>
    <name evidence="7" type="ORF">LZC95_18775</name>
</gene>
<dbReference type="PANTHER" id="PTHR33317">
    <property type="entry name" value="POLYNUCLEOTIDYL TRANSFERASE, RIBONUCLEASE H-LIKE SUPERFAMILY PROTEIN"/>
    <property type="match status" value="1"/>
</dbReference>
<dbReference type="GO" id="GO:0008821">
    <property type="term" value="F:crossover junction DNA endonuclease activity"/>
    <property type="evidence" value="ECO:0007669"/>
    <property type="project" value="UniProtKB-EC"/>
</dbReference>
<comment type="function">
    <text evidence="5">Could be a nuclease involved in processing of the 5'-end of pre-16S rRNA.</text>
</comment>
<dbReference type="Proteomes" id="UP001379533">
    <property type="component" value="Chromosome"/>
</dbReference>
<keyword evidence="8" id="KW-1185">Reference proteome</keyword>
<feature type="domain" description="YqgF/RNase H-like" evidence="6">
    <location>
        <begin position="15"/>
        <end position="115"/>
    </location>
</feature>
<dbReference type="PANTHER" id="PTHR33317:SF4">
    <property type="entry name" value="POLYNUCLEOTIDYL TRANSFERASE, RIBONUCLEASE H-LIKE SUPERFAMILY PROTEIN"/>
    <property type="match status" value="1"/>
</dbReference>
<keyword evidence="4 5" id="KW-0378">Hydrolase</keyword>
<comment type="subcellular location">
    <subcellularLocation>
        <location evidence="5">Cytoplasm</location>
    </subcellularLocation>
</comment>
<dbReference type="InterPro" id="IPR006641">
    <property type="entry name" value="YqgF/RNaseH-like_dom"/>
</dbReference>
<evidence type="ECO:0000313" key="7">
    <source>
        <dbReference type="EMBL" id="WXA98854.1"/>
    </source>
</evidence>
<dbReference type="Gene3D" id="3.30.420.140">
    <property type="entry name" value="YqgF/RNase H-like domain"/>
    <property type="match status" value="1"/>
</dbReference>
<dbReference type="EC" id="3.1.-.-" evidence="5"/>
<dbReference type="InterPro" id="IPR012337">
    <property type="entry name" value="RNaseH-like_sf"/>
</dbReference>
<dbReference type="InterPro" id="IPR005227">
    <property type="entry name" value="YqgF"/>
</dbReference>
<dbReference type="EMBL" id="CP089982">
    <property type="protein sequence ID" value="WXA98854.1"/>
    <property type="molecule type" value="Genomic_DNA"/>
</dbReference>
<dbReference type="NCBIfam" id="TIGR00250">
    <property type="entry name" value="RNAse_H_YqgF"/>
    <property type="match status" value="1"/>
</dbReference>
<accession>A0ABZ2KLA9</accession>
<dbReference type="HAMAP" id="MF_00651">
    <property type="entry name" value="Nuclease_YqgF"/>
    <property type="match status" value="1"/>
</dbReference>
<dbReference type="SMART" id="SM00732">
    <property type="entry name" value="YqgFc"/>
    <property type="match status" value="1"/>
</dbReference>
<evidence type="ECO:0000259" key="6">
    <source>
        <dbReference type="SMART" id="SM00732"/>
    </source>
</evidence>
<sequence>MEPSGRGGKGGKVRKRVCALDLGAARVGVAIDDELGLYAHARGVLDGRDTKALLRHLADMVEEDGVGRFLVGLPLDMKGGEGDAARKARLLAQRIADATGVEVELIDERLSTVQARRALAASEVHGKKARARIDEVSAATLLQAWLDARRE</sequence>
<evidence type="ECO:0000256" key="5">
    <source>
        <dbReference type="HAMAP-Rule" id="MF_00651"/>
    </source>
</evidence>
<proteinExistence type="inferred from homology"/>
<keyword evidence="1 5" id="KW-0963">Cytoplasm</keyword>
<dbReference type="Pfam" id="PF03652">
    <property type="entry name" value="RuvX"/>
    <property type="match status" value="1"/>
</dbReference>
<keyword evidence="3 5" id="KW-0540">Nuclease</keyword>
<dbReference type="SUPFAM" id="SSF53098">
    <property type="entry name" value="Ribonuclease H-like"/>
    <property type="match status" value="1"/>
</dbReference>
<name>A0ABZ2KLA9_9BACT</name>
<dbReference type="InterPro" id="IPR037027">
    <property type="entry name" value="YqgF/RNaseH-like_dom_sf"/>
</dbReference>
<evidence type="ECO:0000256" key="4">
    <source>
        <dbReference type="ARBA" id="ARBA00022801"/>
    </source>
</evidence>
<organism evidence="7 8">
    <name type="scientific">Pendulispora brunnea</name>
    <dbReference type="NCBI Taxonomy" id="2905690"/>
    <lineage>
        <taxon>Bacteria</taxon>
        <taxon>Pseudomonadati</taxon>
        <taxon>Myxococcota</taxon>
        <taxon>Myxococcia</taxon>
        <taxon>Myxococcales</taxon>
        <taxon>Sorangiineae</taxon>
        <taxon>Pendulisporaceae</taxon>
        <taxon>Pendulispora</taxon>
    </lineage>
</organism>
<evidence type="ECO:0000256" key="3">
    <source>
        <dbReference type="ARBA" id="ARBA00022722"/>
    </source>
</evidence>
<keyword evidence="2 5" id="KW-0690">Ribosome biogenesis</keyword>
<protein>
    <recommendedName>
        <fullName evidence="5">Putative pre-16S rRNA nuclease</fullName>
        <ecNumber evidence="5">3.1.-.-</ecNumber>
    </recommendedName>
</protein>
<reference evidence="7 8" key="1">
    <citation type="submission" date="2021-12" db="EMBL/GenBank/DDBJ databases">
        <title>Discovery of the Pendulisporaceae a myxobacterial family with distinct sporulation behavior and unique specialized metabolism.</title>
        <authorList>
            <person name="Garcia R."/>
            <person name="Popoff A."/>
            <person name="Bader C.D."/>
            <person name="Loehr J."/>
            <person name="Walesch S."/>
            <person name="Walt C."/>
            <person name="Boldt J."/>
            <person name="Bunk B."/>
            <person name="Haeckl F.J.F.P.J."/>
            <person name="Gunesch A.P."/>
            <person name="Birkelbach J."/>
            <person name="Nuebel U."/>
            <person name="Pietschmann T."/>
            <person name="Bach T."/>
            <person name="Mueller R."/>
        </authorList>
    </citation>
    <scope>NUCLEOTIDE SEQUENCE [LARGE SCALE GENOMIC DNA]</scope>
    <source>
        <strain evidence="7 8">MSr12523</strain>
    </source>
</reference>
<evidence type="ECO:0000256" key="1">
    <source>
        <dbReference type="ARBA" id="ARBA00022490"/>
    </source>
</evidence>
<evidence type="ECO:0000256" key="2">
    <source>
        <dbReference type="ARBA" id="ARBA00022517"/>
    </source>
</evidence>
<dbReference type="RefSeq" id="WP_394849476.1">
    <property type="nucleotide sequence ID" value="NZ_CP089982.1"/>
</dbReference>
<evidence type="ECO:0000313" key="8">
    <source>
        <dbReference type="Proteomes" id="UP001379533"/>
    </source>
</evidence>